<evidence type="ECO:0000313" key="2">
    <source>
        <dbReference type="EMBL" id="CCB88276.1"/>
    </source>
</evidence>
<name>F8L6E6_SIMNZ</name>
<dbReference type="RefSeq" id="WP_013942743.1">
    <property type="nucleotide sequence ID" value="NC_015713.1"/>
</dbReference>
<sequence>MSLDTDATRSPPSQRFAQFVGEVTGVVGSIIGSLETYTVGKIEEAATDNPTLQSLVTKVKENSDKISQAFFIVGCIYNFYTSPFLFLTGVGLGALASAAPFPVNLESLQKGELLGRTSEDGYAASRVMFSLAALNYYLGRTLLDDMSISIFSGLLAGNSFYHIFKESQAGKGIAFVGNQLASLTELALQKLPFYNLGVQI</sequence>
<evidence type="ECO:0000313" key="3">
    <source>
        <dbReference type="Proteomes" id="UP000000496"/>
    </source>
</evidence>
<dbReference type="Proteomes" id="UP000000496">
    <property type="component" value="Chromosome gsn.131"/>
</dbReference>
<feature type="transmembrane region" description="Helical" evidence="1">
    <location>
        <begin position="70"/>
        <end position="101"/>
    </location>
</feature>
<gene>
    <name evidence="2" type="ordered locus">SNE_A03990</name>
</gene>
<reference key="1">
    <citation type="journal article" date="2011" name="Mol. Biol. Evol.">
        <title>Unity in variety -- the pan-genome of the Chlamydiae.</title>
        <authorList>
            <person name="Collingro A."/>
            <person name="Tischler P."/>
            <person name="Weinmaier T."/>
            <person name="Penz T."/>
            <person name="Heinz E."/>
            <person name="Brunham R.C."/>
            <person name="Read T.D."/>
            <person name="Bavoil P.M."/>
            <person name="Sachse K."/>
            <person name="Kahane S."/>
            <person name="Friedman M.G."/>
            <person name="Rattei T."/>
            <person name="Myers G.S.A."/>
            <person name="Horn M."/>
        </authorList>
    </citation>
    <scope>NUCLEOTIDE SEQUENCE</scope>
    <source>
        <strain>Z</strain>
    </source>
</reference>
<protein>
    <submittedName>
        <fullName evidence="2">Uncharacterized protein</fullName>
    </submittedName>
</protein>
<evidence type="ECO:0000256" key="1">
    <source>
        <dbReference type="SAM" id="Phobius"/>
    </source>
</evidence>
<keyword evidence="1" id="KW-0472">Membrane</keyword>
<proteinExistence type="predicted"/>
<keyword evidence="1" id="KW-1133">Transmembrane helix</keyword>
<keyword evidence="1" id="KW-0812">Transmembrane</keyword>
<organism evidence="2 3">
    <name type="scientific">Simkania negevensis (strain ATCC VR-1471 / DSM 27360 / Z)</name>
    <dbReference type="NCBI Taxonomy" id="331113"/>
    <lineage>
        <taxon>Bacteria</taxon>
        <taxon>Pseudomonadati</taxon>
        <taxon>Chlamydiota</taxon>
        <taxon>Chlamydiia</taxon>
        <taxon>Parachlamydiales</taxon>
        <taxon>Simkaniaceae</taxon>
        <taxon>Simkania</taxon>
    </lineage>
</organism>
<dbReference type="EMBL" id="FR872582">
    <property type="protein sequence ID" value="CCB88276.1"/>
    <property type="molecule type" value="Genomic_DNA"/>
</dbReference>
<dbReference type="AlphaFoldDB" id="F8L6E6"/>
<accession>F8L6E6</accession>
<reference evidence="2 3" key="2">
    <citation type="journal article" date="2011" name="Mol. Biol. Evol.">
        <title>Unity in variety--the pan-genome of the Chlamydiae.</title>
        <authorList>
            <person name="Collingro A."/>
            <person name="Tischler P."/>
            <person name="Weinmaier T."/>
            <person name="Penz T."/>
            <person name="Heinz E."/>
            <person name="Brunham R.C."/>
            <person name="Read T.D."/>
            <person name="Bavoil P.M."/>
            <person name="Sachse K."/>
            <person name="Kahane S."/>
            <person name="Friedman M.G."/>
            <person name="Rattei T."/>
            <person name="Myers G.S."/>
            <person name="Horn M."/>
        </authorList>
    </citation>
    <scope>NUCLEOTIDE SEQUENCE [LARGE SCALE GENOMIC DNA]</scope>
    <source>
        <strain evidence="3">ATCC VR-1471 / Z</strain>
    </source>
</reference>
<dbReference type="HOGENOM" id="CLU_1365422_0_0_0"/>
<dbReference type="KEGG" id="sng:SNE_A03990"/>
<keyword evidence="3" id="KW-1185">Reference proteome</keyword>